<keyword evidence="2" id="KW-0067">ATP-binding</keyword>
<dbReference type="PROSITE" id="PS00688">
    <property type="entry name" value="SIGMA54_INTERACT_3"/>
    <property type="match status" value="1"/>
</dbReference>
<dbReference type="InterPro" id="IPR027417">
    <property type="entry name" value="P-loop_NTPase"/>
</dbReference>
<dbReference type="Pfam" id="PF02954">
    <property type="entry name" value="HTH_8"/>
    <property type="match status" value="1"/>
</dbReference>
<dbReference type="GO" id="GO:0006355">
    <property type="term" value="P:regulation of DNA-templated transcription"/>
    <property type="evidence" value="ECO:0007669"/>
    <property type="project" value="InterPro"/>
</dbReference>
<dbReference type="InterPro" id="IPR009057">
    <property type="entry name" value="Homeodomain-like_sf"/>
</dbReference>
<dbReference type="Gene3D" id="3.40.50.2300">
    <property type="match status" value="1"/>
</dbReference>
<dbReference type="HOGENOM" id="CLU_000445_0_6_0"/>
<keyword evidence="5" id="KW-0597">Phosphoprotein</keyword>
<dbReference type="InterPro" id="IPR011006">
    <property type="entry name" value="CheY-like_superfamily"/>
</dbReference>
<feature type="domain" description="Response regulatory" evidence="7">
    <location>
        <begin position="9"/>
        <end position="123"/>
    </location>
</feature>
<evidence type="ECO:0000256" key="3">
    <source>
        <dbReference type="ARBA" id="ARBA00023015"/>
    </source>
</evidence>
<sequence>MKEASMPIRVLIVDDETLAREKMCELMEIVEYIVAGVATDGEEALALTESLRPDVVLMDINMPGISGIEAARLIQDRCPTPVVIMTAYQSPELLQDAADAGIGAYLFKPPDIRQIERTVPIAMARFQDLMALRRSNAELRAEIAARQKAEEERNQLAHLNFALKSGLKNQQRFGDLIGKSREMHLVYKRILHAAESDEQILISGESGTGKELAARMVHQLSARRNAPFVPVNCGAIPEALFESEAFGYRKGAFTDARTDRAGFFEAAHQGTLFLDEIGELGLMQQVKLLRAIEGHGYTPVGAQMPKMSDVRIIAATNRNLQQQVREGRMRQDFFYRVHVLTMSMPPLRKRKEDIPLLIEHFLRQLGTDLSVIPEEVMSRLCAYDWPGNVRELQNVLRRYLVIHRLEFVDSLNPVAEAAEILPTDDQEYDNGDYYAVMQAFEKCYLLKMLARHQWNKTLTAERLGIPLRTFHRRLKNLGLE</sequence>
<dbReference type="PROSITE" id="PS50110">
    <property type="entry name" value="RESPONSE_REGULATORY"/>
    <property type="match status" value="1"/>
</dbReference>
<dbReference type="GO" id="GO:0005524">
    <property type="term" value="F:ATP binding"/>
    <property type="evidence" value="ECO:0007669"/>
    <property type="project" value="UniProtKB-KW"/>
</dbReference>
<dbReference type="Gene3D" id="1.10.8.60">
    <property type="match status" value="1"/>
</dbReference>
<dbReference type="AlphaFoldDB" id="A0A0S6VYB1"/>
<evidence type="ECO:0000259" key="7">
    <source>
        <dbReference type="PROSITE" id="PS50110"/>
    </source>
</evidence>
<feature type="domain" description="Sigma-54 factor interaction" evidence="6">
    <location>
        <begin position="176"/>
        <end position="401"/>
    </location>
</feature>
<dbReference type="PROSITE" id="PS50045">
    <property type="entry name" value="SIGMA54_INTERACT_4"/>
    <property type="match status" value="1"/>
</dbReference>
<dbReference type="InterPro" id="IPR058031">
    <property type="entry name" value="AAA_lid_NorR"/>
</dbReference>
<proteinExistence type="predicted"/>
<accession>A0A0S6VYB1</accession>
<dbReference type="PANTHER" id="PTHR32071">
    <property type="entry name" value="TRANSCRIPTIONAL REGULATORY PROTEIN"/>
    <property type="match status" value="1"/>
</dbReference>
<dbReference type="Pfam" id="PF00072">
    <property type="entry name" value="Response_reg"/>
    <property type="match status" value="1"/>
</dbReference>
<evidence type="ECO:0000256" key="4">
    <source>
        <dbReference type="ARBA" id="ARBA00023163"/>
    </source>
</evidence>
<name>A0A0S6VYB1_9BACT</name>
<keyword evidence="9" id="KW-1185">Reference proteome</keyword>
<protein>
    <submittedName>
        <fullName evidence="8">PAS modulated sigma54 specific transcriptional regulator, Fis family</fullName>
    </submittedName>
</protein>
<keyword evidence="3" id="KW-0805">Transcription regulation</keyword>
<dbReference type="SMART" id="SM00448">
    <property type="entry name" value="REC"/>
    <property type="match status" value="1"/>
</dbReference>
<dbReference type="GO" id="GO:0000160">
    <property type="term" value="P:phosphorelay signal transduction system"/>
    <property type="evidence" value="ECO:0007669"/>
    <property type="project" value="InterPro"/>
</dbReference>
<dbReference type="STRING" id="1499966.U14_02329"/>
<dbReference type="Pfam" id="PF00158">
    <property type="entry name" value="Sigma54_activat"/>
    <property type="match status" value="1"/>
</dbReference>
<evidence type="ECO:0000259" key="6">
    <source>
        <dbReference type="PROSITE" id="PS50045"/>
    </source>
</evidence>
<dbReference type="Pfam" id="PF25601">
    <property type="entry name" value="AAA_lid_14"/>
    <property type="match status" value="1"/>
</dbReference>
<dbReference type="CDD" id="cd00009">
    <property type="entry name" value="AAA"/>
    <property type="match status" value="1"/>
</dbReference>
<feature type="modified residue" description="4-aspartylphosphate" evidence="5">
    <location>
        <position position="59"/>
    </location>
</feature>
<dbReference type="InterPro" id="IPR003593">
    <property type="entry name" value="AAA+_ATPase"/>
</dbReference>
<evidence type="ECO:0000256" key="1">
    <source>
        <dbReference type="ARBA" id="ARBA00022741"/>
    </source>
</evidence>
<dbReference type="InterPro" id="IPR025944">
    <property type="entry name" value="Sigma_54_int_dom_CS"/>
</dbReference>
<dbReference type="GO" id="GO:0043565">
    <property type="term" value="F:sequence-specific DNA binding"/>
    <property type="evidence" value="ECO:0007669"/>
    <property type="project" value="InterPro"/>
</dbReference>
<evidence type="ECO:0000313" key="8">
    <source>
        <dbReference type="EMBL" id="GAK51087.1"/>
    </source>
</evidence>
<dbReference type="Gene3D" id="3.40.50.300">
    <property type="entry name" value="P-loop containing nucleotide triphosphate hydrolases"/>
    <property type="match status" value="1"/>
</dbReference>
<evidence type="ECO:0000313" key="9">
    <source>
        <dbReference type="Proteomes" id="UP000030700"/>
    </source>
</evidence>
<dbReference type="SUPFAM" id="SSF52540">
    <property type="entry name" value="P-loop containing nucleoside triphosphate hydrolases"/>
    <property type="match status" value="1"/>
</dbReference>
<keyword evidence="4" id="KW-0804">Transcription</keyword>
<dbReference type="InterPro" id="IPR002197">
    <property type="entry name" value="HTH_Fis"/>
</dbReference>
<keyword evidence="1" id="KW-0547">Nucleotide-binding</keyword>
<dbReference type="SUPFAM" id="SSF46689">
    <property type="entry name" value="Homeodomain-like"/>
    <property type="match status" value="1"/>
</dbReference>
<gene>
    <name evidence="8" type="ORF">U14_02329</name>
</gene>
<evidence type="ECO:0000256" key="2">
    <source>
        <dbReference type="ARBA" id="ARBA00022840"/>
    </source>
</evidence>
<dbReference type="FunFam" id="3.40.50.300:FF:000006">
    <property type="entry name" value="DNA-binding transcriptional regulator NtrC"/>
    <property type="match status" value="1"/>
</dbReference>
<dbReference type="Gene3D" id="1.10.10.60">
    <property type="entry name" value="Homeodomain-like"/>
    <property type="match status" value="1"/>
</dbReference>
<dbReference type="Proteomes" id="UP000030700">
    <property type="component" value="Unassembled WGS sequence"/>
</dbReference>
<dbReference type="InterPro" id="IPR002078">
    <property type="entry name" value="Sigma_54_int"/>
</dbReference>
<dbReference type="EMBL" id="DF820456">
    <property type="protein sequence ID" value="GAK51087.1"/>
    <property type="molecule type" value="Genomic_DNA"/>
</dbReference>
<dbReference type="InterPro" id="IPR001789">
    <property type="entry name" value="Sig_transdc_resp-reg_receiver"/>
</dbReference>
<dbReference type="SMART" id="SM00382">
    <property type="entry name" value="AAA"/>
    <property type="match status" value="1"/>
</dbReference>
<evidence type="ECO:0000256" key="5">
    <source>
        <dbReference type="PROSITE-ProRule" id="PRU00169"/>
    </source>
</evidence>
<reference evidence="8" key="1">
    <citation type="journal article" date="2015" name="PeerJ">
        <title>First genomic representation of candidate bacterial phylum KSB3 points to enhanced environmental sensing as a trigger of wastewater bulking.</title>
        <authorList>
            <person name="Sekiguchi Y."/>
            <person name="Ohashi A."/>
            <person name="Parks D.H."/>
            <person name="Yamauchi T."/>
            <person name="Tyson G.W."/>
            <person name="Hugenholtz P."/>
        </authorList>
    </citation>
    <scope>NUCLEOTIDE SEQUENCE [LARGE SCALE GENOMIC DNA]</scope>
</reference>
<dbReference type="SUPFAM" id="SSF52172">
    <property type="entry name" value="CheY-like"/>
    <property type="match status" value="1"/>
</dbReference>
<organism evidence="8">
    <name type="scientific">Candidatus Moduliflexus flocculans</name>
    <dbReference type="NCBI Taxonomy" id="1499966"/>
    <lineage>
        <taxon>Bacteria</taxon>
        <taxon>Candidatus Moduliflexota</taxon>
        <taxon>Candidatus Moduliflexia</taxon>
        <taxon>Candidatus Moduliflexales</taxon>
        <taxon>Candidatus Moduliflexaceae</taxon>
    </lineage>
</organism>